<accession>A0AAD6VFX8</accession>
<organism evidence="1 2">
    <name type="scientific">Mycena pura</name>
    <dbReference type="NCBI Taxonomy" id="153505"/>
    <lineage>
        <taxon>Eukaryota</taxon>
        <taxon>Fungi</taxon>
        <taxon>Dikarya</taxon>
        <taxon>Basidiomycota</taxon>
        <taxon>Agaricomycotina</taxon>
        <taxon>Agaricomycetes</taxon>
        <taxon>Agaricomycetidae</taxon>
        <taxon>Agaricales</taxon>
        <taxon>Marasmiineae</taxon>
        <taxon>Mycenaceae</taxon>
        <taxon>Mycena</taxon>
    </lineage>
</organism>
<keyword evidence="2" id="KW-1185">Reference proteome</keyword>
<evidence type="ECO:0000313" key="1">
    <source>
        <dbReference type="EMBL" id="KAJ7206007.1"/>
    </source>
</evidence>
<dbReference type="AlphaFoldDB" id="A0AAD6VFX8"/>
<protein>
    <submittedName>
        <fullName evidence="1">Uncharacterized protein</fullName>
    </submittedName>
</protein>
<comment type="caution">
    <text evidence="1">The sequence shown here is derived from an EMBL/GenBank/DDBJ whole genome shotgun (WGS) entry which is preliminary data.</text>
</comment>
<reference evidence="1" key="1">
    <citation type="submission" date="2023-03" db="EMBL/GenBank/DDBJ databases">
        <title>Massive genome expansion in bonnet fungi (Mycena s.s.) driven by repeated elements and novel gene families across ecological guilds.</title>
        <authorList>
            <consortium name="Lawrence Berkeley National Laboratory"/>
            <person name="Harder C.B."/>
            <person name="Miyauchi S."/>
            <person name="Viragh M."/>
            <person name="Kuo A."/>
            <person name="Thoen E."/>
            <person name="Andreopoulos B."/>
            <person name="Lu D."/>
            <person name="Skrede I."/>
            <person name="Drula E."/>
            <person name="Henrissat B."/>
            <person name="Morin E."/>
            <person name="Kohler A."/>
            <person name="Barry K."/>
            <person name="LaButti K."/>
            <person name="Morin E."/>
            <person name="Salamov A."/>
            <person name="Lipzen A."/>
            <person name="Mereny Z."/>
            <person name="Hegedus B."/>
            <person name="Baldrian P."/>
            <person name="Stursova M."/>
            <person name="Weitz H."/>
            <person name="Taylor A."/>
            <person name="Grigoriev I.V."/>
            <person name="Nagy L.G."/>
            <person name="Martin F."/>
            <person name="Kauserud H."/>
        </authorList>
    </citation>
    <scope>NUCLEOTIDE SEQUENCE</scope>
    <source>
        <strain evidence="1">9144</strain>
    </source>
</reference>
<name>A0AAD6VFX8_9AGAR</name>
<sequence>MQPIRCTTPPPGSLQQNDCTHTRAARSLQRLASQTTVHERETALAAAAIAPAAGNVQRVLGDAATYGERWAADTGLEETLACTADLVQHERMQRGAVVGHWEARCGNPPGGGGGSYVTQRSAACGAHGELGGVRRAVQASNRRQAASSGKGATAVPDVVCTHAASQLRRGVSVACCEWSPGMGRAQSLRACKPREGRAWPMCSSAVAFGPGSGSWRSSGVRDGSIIAIGKNGAGGRREVLFLDAGTCGGHGCEEQPEVAAGGGKRTAAACGVRHSACVTGSAVWRVLRDVSTVIGVGAAPLAPASWKRREEDDELAAINTIGRTRPKGAVDARASARREAGSIRISVRRRRIEKIVYREQKG</sequence>
<evidence type="ECO:0000313" key="2">
    <source>
        <dbReference type="Proteomes" id="UP001219525"/>
    </source>
</evidence>
<gene>
    <name evidence="1" type="ORF">GGX14DRAFT_397284</name>
</gene>
<dbReference type="EMBL" id="JARJCW010000041">
    <property type="protein sequence ID" value="KAJ7206007.1"/>
    <property type="molecule type" value="Genomic_DNA"/>
</dbReference>
<dbReference type="Proteomes" id="UP001219525">
    <property type="component" value="Unassembled WGS sequence"/>
</dbReference>
<proteinExistence type="predicted"/>